<dbReference type="Pfam" id="PF01613">
    <property type="entry name" value="Flavin_Reduct"/>
    <property type="match status" value="1"/>
</dbReference>
<organism evidence="3 4">
    <name type="scientific">Novosphingobium sediminis</name>
    <dbReference type="NCBI Taxonomy" id="707214"/>
    <lineage>
        <taxon>Bacteria</taxon>
        <taxon>Pseudomonadati</taxon>
        <taxon>Pseudomonadota</taxon>
        <taxon>Alphaproteobacteria</taxon>
        <taxon>Sphingomonadales</taxon>
        <taxon>Sphingomonadaceae</taxon>
        <taxon>Novosphingobium</taxon>
    </lineage>
</organism>
<evidence type="ECO:0000313" key="3">
    <source>
        <dbReference type="EMBL" id="GEN98751.1"/>
    </source>
</evidence>
<reference evidence="3 4" key="1">
    <citation type="submission" date="2019-07" db="EMBL/GenBank/DDBJ databases">
        <title>Whole genome shotgun sequence of Novosphingobium sediminis NBRC 106119.</title>
        <authorList>
            <person name="Hosoyama A."/>
            <person name="Uohara A."/>
            <person name="Ohji S."/>
            <person name="Ichikawa N."/>
        </authorList>
    </citation>
    <scope>NUCLEOTIDE SEQUENCE [LARGE SCALE GENOMIC DNA]</scope>
    <source>
        <strain evidence="3 4">NBRC 106119</strain>
    </source>
</reference>
<feature type="domain" description="Flavin reductase like" evidence="2">
    <location>
        <begin position="1"/>
        <end position="149"/>
    </location>
</feature>
<evidence type="ECO:0000256" key="1">
    <source>
        <dbReference type="ARBA" id="ARBA00023002"/>
    </source>
</evidence>
<dbReference type="SMART" id="SM00903">
    <property type="entry name" value="Flavin_Reduct"/>
    <property type="match status" value="1"/>
</dbReference>
<dbReference type="GO" id="GO:0010181">
    <property type="term" value="F:FMN binding"/>
    <property type="evidence" value="ECO:0007669"/>
    <property type="project" value="InterPro"/>
</dbReference>
<dbReference type="InterPro" id="IPR002563">
    <property type="entry name" value="Flavin_Rdtase-like_dom"/>
</dbReference>
<dbReference type="InterPro" id="IPR012349">
    <property type="entry name" value="Split_barrel_FMN-bd"/>
</dbReference>
<gene>
    <name evidence="3" type="ORF">NSE01_05840</name>
</gene>
<dbReference type="OrthoDB" id="9789254at2"/>
<evidence type="ECO:0000259" key="2">
    <source>
        <dbReference type="SMART" id="SM00903"/>
    </source>
</evidence>
<dbReference type="PANTHER" id="PTHR30466">
    <property type="entry name" value="FLAVIN REDUCTASE"/>
    <property type="match status" value="1"/>
</dbReference>
<protein>
    <submittedName>
        <fullName evidence="3">Oxidoreductase</fullName>
    </submittedName>
</protein>
<dbReference type="Proteomes" id="UP000321464">
    <property type="component" value="Unassembled WGS sequence"/>
</dbReference>
<name>A0A512AGC3_9SPHN</name>
<dbReference type="SUPFAM" id="SSF50475">
    <property type="entry name" value="FMN-binding split barrel"/>
    <property type="match status" value="1"/>
</dbReference>
<keyword evidence="1" id="KW-0560">Oxidoreductase</keyword>
<dbReference type="GO" id="GO:0042602">
    <property type="term" value="F:riboflavin reductase (NADPH) activity"/>
    <property type="evidence" value="ECO:0007669"/>
    <property type="project" value="TreeGrafter"/>
</dbReference>
<dbReference type="Gene3D" id="2.30.110.10">
    <property type="entry name" value="Electron Transport, Fmn-binding Protein, Chain A"/>
    <property type="match status" value="1"/>
</dbReference>
<dbReference type="PANTHER" id="PTHR30466:SF1">
    <property type="entry name" value="FMN REDUCTASE (NADH) RUTF"/>
    <property type="match status" value="1"/>
</dbReference>
<accession>A0A512AGC3</accession>
<sequence length="158" mass="16796">MRRLAGAVTIVTAGEGEEAVGMTATAICSLSMDPPRLLACINRFGAMYRALSPNARFSVNLLPAGARSVAERFAGSTALSGAQRFDPEHWLSEPGFSPRLAKATAAIACTVHSLTVLDTHAIVVGSVEAVWNAEEDKAPLVYHQQAFRTLCAIDEDQP</sequence>
<comment type="caution">
    <text evidence="3">The sequence shown here is derived from an EMBL/GenBank/DDBJ whole genome shotgun (WGS) entry which is preliminary data.</text>
</comment>
<keyword evidence="4" id="KW-1185">Reference proteome</keyword>
<proteinExistence type="predicted"/>
<dbReference type="AlphaFoldDB" id="A0A512AGC3"/>
<dbReference type="EMBL" id="BJYR01000003">
    <property type="protein sequence ID" value="GEN98751.1"/>
    <property type="molecule type" value="Genomic_DNA"/>
</dbReference>
<evidence type="ECO:0000313" key="4">
    <source>
        <dbReference type="Proteomes" id="UP000321464"/>
    </source>
</evidence>
<dbReference type="InterPro" id="IPR050268">
    <property type="entry name" value="NADH-dep_flavin_reductase"/>
</dbReference>